<name>A0ABS1VU57_9ACTN</name>
<sequence length="411" mass="45958">MTEVRRPAVVPVQLDLREFRTVPDGPDGYLELWKLIEPTVHTLQPQVKDTWRLDLPDGPLTVRFVDPASAPARLDRTTPFAVRGVVEPPVIRYKCASCAAAKITRYGPFVCSQCREAKLPDPLCDDHAVIVDLNFGRVTCRRHRPRCECGEAGSFWCGGPRCKGARAWCDRHRKALPGNADRAYCPQCHDRRFPACAATGCASTGSMSCEHTDAAGRSCARRQCLRHGFRWQVYGPRRTGLAVCQEHRAGLAELGRAELIRQVVVATALRRGHGSGFRLPTLPAFRHMLINVRRDPVDIPAVAELVDAVRRDLAGTPHAAVFDESYGRAMRAAIETAAQDREAGLKHFARLRQYLRGAGRTKLAEQMTYAFFTSRSNLLFVRVPDDFEKQFEAYARKMSGFLSMTVKRENA</sequence>
<dbReference type="Proteomes" id="UP000598996">
    <property type="component" value="Unassembled WGS sequence"/>
</dbReference>
<protein>
    <submittedName>
        <fullName evidence="1">Uncharacterized protein</fullName>
    </submittedName>
</protein>
<evidence type="ECO:0000313" key="2">
    <source>
        <dbReference type="Proteomes" id="UP000598996"/>
    </source>
</evidence>
<keyword evidence="2" id="KW-1185">Reference proteome</keyword>
<evidence type="ECO:0000313" key="1">
    <source>
        <dbReference type="EMBL" id="MBL7258011.1"/>
    </source>
</evidence>
<accession>A0ABS1VU57</accession>
<proteinExistence type="predicted"/>
<dbReference type="EMBL" id="JAENHO010000008">
    <property type="protein sequence ID" value="MBL7258011.1"/>
    <property type="molecule type" value="Genomic_DNA"/>
</dbReference>
<gene>
    <name evidence="1" type="ORF">JKJ07_27265</name>
</gene>
<comment type="caution">
    <text evidence="1">The sequence shown here is derived from an EMBL/GenBank/DDBJ whole genome shotgun (WGS) entry which is preliminary data.</text>
</comment>
<organism evidence="1 2">
    <name type="scientific">Paractinoplanes lichenicola</name>
    <dbReference type="NCBI Taxonomy" id="2802976"/>
    <lineage>
        <taxon>Bacteria</taxon>
        <taxon>Bacillati</taxon>
        <taxon>Actinomycetota</taxon>
        <taxon>Actinomycetes</taxon>
        <taxon>Micromonosporales</taxon>
        <taxon>Micromonosporaceae</taxon>
        <taxon>Paractinoplanes</taxon>
    </lineage>
</organism>
<reference evidence="1 2" key="1">
    <citation type="submission" date="2021-01" db="EMBL/GenBank/DDBJ databases">
        <title>Actinoplanes sp. nov. LDG1-01 isolated from lichen.</title>
        <authorList>
            <person name="Saeng-In P."/>
            <person name="Phongsopitanun W."/>
            <person name="Kanchanasin P."/>
            <person name="Yuki M."/>
            <person name="Kudo T."/>
            <person name="Ohkuma M."/>
            <person name="Tanasupawat S."/>
        </authorList>
    </citation>
    <scope>NUCLEOTIDE SEQUENCE [LARGE SCALE GENOMIC DNA]</scope>
    <source>
        <strain evidence="1 2">LDG1-01</strain>
    </source>
</reference>
<dbReference type="RefSeq" id="WP_202994657.1">
    <property type="nucleotide sequence ID" value="NZ_JAENHO010000008.1"/>
</dbReference>